<dbReference type="AlphaFoldDB" id="A0A6J5JU38"/>
<organism evidence="2 3">
    <name type="scientific">Burkholderia aenigmatica</name>
    <dbReference type="NCBI Taxonomy" id="2015348"/>
    <lineage>
        <taxon>Bacteria</taxon>
        <taxon>Pseudomonadati</taxon>
        <taxon>Pseudomonadota</taxon>
        <taxon>Betaproteobacteria</taxon>
        <taxon>Burkholderiales</taxon>
        <taxon>Burkholderiaceae</taxon>
        <taxon>Burkholderia</taxon>
        <taxon>Burkholderia cepacia complex</taxon>
    </lineage>
</organism>
<sequence length="62" mass="7034">MMLDNPVRNAYWAANNRGQRGNSEDEPRKRASTKKPRKRQEGAIRDLFHCGTFSIASLAVES</sequence>
<reference evidence="2 3" key="1">
    <citation type="submission" date="2020-04" db="EMBL/GenBank/DDBJ databases">
        <authorList>
            <person name="Depoorter E."/>
        </authorList>
    </citation>
    <scope>NUCLEOTIDE SEQUENCE [LARGE SCALE GENOMIC DNA]</scope>
    <source>
        <strain evidence="2 3">BCC0217</strain>
    </source>
</reference>
<feature type="region of interest" description="Disordered" evidence="1">
    <location>
        <begin position="1"/>
        <end position="43"/>
    </location>
</feature>
<evidence type="ECO:0000256" key="1">
    <source>
        <dbReference type="SAM" id="MobiDB-lite"/>
    </source>
</evidence>
<protein>
    <submittedName>
        <fullName evidence="2">Uncharacterized protein</fullName>
    </submittedName>
</protein>
<dbReference type="EMBL" id="CABWIL020000057">
    <property type="protein sequence ID" value="CAB3975139.1"/>
    <property type="molecule type" value="Genomic_DNA"/>
</dbReference>
<gene>
    <name evidence="2" type="ORF">BLA3211_08347</name>
</gene>
<dbReference type="Proteomes" id="UP000494301">
    <property type="component" value="Unassembled WGS sequence"/>
</dbReference>
<proteinExistence type="predicted"/>
<evidence type="ECO:0000313" key="2">
    <source>
        <dbReference type="EMBL" id="CAB3975139.1"/>
    </source>
</evidence>
<evidence type="ECO:0000313" key="3">
    <source>
        <dbReference type="Proteomes" id="UP000494301"/>
    </source>
</evidence>
<name>A0A6J5JU38_9BURK</name>
<accession>A0A6J5JU38</accession>